<keyword evidence="12 14" id="KW-0472">Membrane</keyword>
<keyword evidence="17" id="KW-1185">Reference proteome</keyword>
<dbReference type="SUPFAM" id="SSF55781">
    <property type="entry name" value="GAF domain-like"/>
    <property type="match status" value="1"/>
</dbReference>
<keyword evidence="11" id="KW-0902">Two-component regulatory system</keyword>
<dbReference type="Gene3D" id="1.10.287.130">
    <property type="match status" value="1"/>
</dbReference>
<dbReference type="Gene3D" id="3.30.450.40">
    <property type="match status" value="1"/>
</dbReference>
<keyword evidence="7" id="KW-0547">Nucleotide-binding</keyword>
<dbReference type="SUPFAM" id="SSF55874">
    <property type="entry name" value="ATPase domain of HSP90 chaperone/DNA topoisomerase II/histidine kinase"/>
    <property type="match status" value="1"/>
</dbReference>
<dbReference type="PROSITE" id="PS50109">
    <property type="entry name" value="HIS_KIN"/>
    <property type="match status" value="1"/>
</dbReference>
<evidence type="ECO:0000256" key="3">
    <source>
        <dbReference type="ARBA" id="ARBA00012438"/>
    </source>
</evidence>
<dbReference type="InterPro" id="IPR027417">
    <property type="entry name" value="P-loop_NTPase"/>
</dbReference>
<evidence type="ECO:0000256" key="12">
    <source>
        <dbReference type="ARBA" id="ARBA00023136"/>
    </source>
</evidence>
<reference evidence="17" key="1">
    <citation type="submission" date="2021-01" db="EMBL/GenBank/DDBJ databases">
        <title>Genome public.</title>
        <authorList>
            <person name="Liu C."/>
            <person name="Sun Q."/>
        </authorList>
    </citation>
    <scope>NUCLEOTIDE SEQUENCE [LARGE SCALE GENOMIC DNA]</scope>
    <source>
        <strain evidence="17">YIM B02556</strain>
    </source>
</reference>
<dbReference type="InterPro" id="IPR003661">
    <property type="entry name" value="HisK_dim/P_dom"/>
</dbReference>
<dbReference type="Pfam" id="PF00512">
    <property type="entry name" value="HisKA"/>
    <property type="match status" value="1"/>
</dbReference>
<comment type="subcellular location">
    <subcellularLocation>
        <location evidence="2">Membrane</location>
        <topology evidence="2">Multi-pass membrane protein</topology>
    </subcellularLocation>
</comment>
<dbReference type="CDD" id="cd00082">
    <property type="entry name" value="HisKA"/>
    <property type="match status" value="1"/>
</dbReference>
<evidence type="ECO:0000256" key="7">
    <source>
        <dbReference type="ARBA" id="ARBA00022741"/>
    </source>
</evidence>
<dbReference type="EMBL" id="JAENHM010000051">
    <property type="protein sequence ID" value="MBK1839175.1"/>
    <property type="molecule type" value="Genomic_DNA"/>
</dbReference>
<protein>
    <recommendedName>
        <fullName evidence="3">histidine kinase</fullName>
        <ecNumber evidence="3">2.7.13.3</ecNumber>
    </recommendedName>
</protein>
<dbReference type="InterPro" id="IPR005467">
    <property type="entry name" value="His_kinase_dom"/>
</dbReference>
<dbReference type="InterPro" id="IPR003018">
    <property type="entry name" value="GAF"/>
</dbReference>
<evidence type="ECO:0000256" key="5">
    <source>
        <dbReference type="ARBA" id="ARBA00022679"/>
    </source>
</evidence>
<dbReference type="Gene3D" id="3.30.565.10">
    <property type="entry name" value="Histidine kinase-like ATPase, C-terminal domain"/>
    <property type="match status" value="1"/>
</dbReference>
<dbReference type="Gene3D" id="3.40.50.620">
    <property type="entry name" value="HUPs"/>
    <property type="match status" value="1"/>
</dbReference>
<name>A0ABS1F6V0_9PROT</name>
<dbReference type="InterPro" id="IPR004358">
    <property type="entry name" value="Sig_transdc_His_kin-like_C"/>
</dbReference>
<dbReference type="InterPro" id="IPR003852">
    <property type="entry name" value="Sig_transdc_His_kinase_KdpD_N"/>
</dbReference>
<evidence type="ECO:0000256" key="14">
    <source>
        <dbReference type="SAM" id="Phobius"/>
    </source>
</evidence>
<dbReference type="Pfam" id="PF02518">
    <property type="entry name" value="HATPase_c"/>
    <property type="match status" value="1"/>
</dbReference>
<feature type="compositionally biased region" description="Basic and acidic residues" evidence="13">
    <location>
        <begin position="1"/>
        <end position="15"/>
    </location>
</feature>
<evidence type="ECO:0000256" key="1">
    <source>
        <dbReference type="ARBA" id="ARBA00000085"/>
    </source>
</evidence>
<dbReference type="SMART" id="SM00388">
    <property type="entry name" value="HisKA"/>
    <property type="match status" value="1"/>
</dbReference>
<sequence length="917" mass="99035">MSDEHVDRGHGDRTGRPSPDALLRQAAKEAQGRLKIFLGAAPGVGKTFEMLQTAHAKRRDGADIVVGVVETHGRRETEALVAGLEIVPRRRIEHKGHVLSEMDVDAILARRPKIVLVDELAHTNAPGGRHPKRYLDVEELLAAGIDVYSTLNIQHVESLNDVVAKITRVRVRETVPDSILDRADDIEVVDIAPDDLIQRLQQGKVYVPRTAERAIRHYFSPGNLTALRELALRRTADRVDEQLLTHMQAHAIPGPWAAGERLLVCVNEDAGGVALVRYARRQAERLRARWGAIHVETSRALRLSEAERDRIADTLRLVERLGGEAVTVPGSDVADTVVEHALANNVTHIVIAKSGRSRWSELLQVSVAHSLIRRAGDISVHVIAAGADAPVPARTVRTEAAGQRAFAWWPYAASTGYVAAALGVGHVLHRVLALNNMALVFLTAVLASAVTGGLAPSLYASVISVLAFNYFFLPPLYTFTISDPENIVALLVFAVVSVIASNLTARVRAQAVTARLRARTTEDLYRFSRKLAGVVTMDDLLWATAYQIAAMLKVHVVLLLPEGSPGEGGLAVRAGYPPEDVIEDADLAAAVWAWENNRPTGKGADTLPGAKWLFLPMRTGRGVVGVVGIDTGGGKGRAGGFLTPDQRRLLDALIDQAALAVERVTLAEDVDRTKLAAETERLRSALLTSISHDLRTPLASILGSATSLVSYGPMMDEADRRDLAATIQEEAERLNRFIANLLDMTRLESGAIRPRTGAVDLSEVVGSALERMSRILAGHRVEVDLAAGLPMVDIDAVLIEQALFNLLDNAGKYAPAGSLITVRGRQDGGFVRIEVLDEGGGLPPEDVERIFDKFYRVHAQDRQRAGTGLGLAICRGFVEAMGGTVTAGNRRDRSGAVFTLTLPKAADLSGYEEEAAA</sequence>
<dbReference type="InterPro" id="IPR036890">
    <property type="entry name" value="HATPase_C_sf"/>
</dbReference>
<dbReference type="Pfam" id="PF02702">
    <property type="entry name" value="KdpD"/>
    <property type="match status" value="1"/>
</dbReference>
<evidence type="ECO:0000256" key="6">
    <source>
        <dbReference type="ARBA" id="ARBA00022692"/>
    </source>
</evidence>
<gene>
    <name evidence="16" type="ORF">JHL17_17325</name>
</gene>
<dbReference type="InterPro" id="IPR014729">
    <property type="entry name" value="Rossmann-like_a/b/a_fold"/>
</dbReference>
<keyword evidence="6 14" id="KW-0812">Transmembrane</keyword>
<comment type="catalytic activity">
    <reaction evidence="1">
        <text>ATP + protein L-histidine = ADP + protein N-phospho-L-histidine.</text>
        <dbReference type="EC" id="2.7.13.3"/>
    </reaction>
</comment>
<dbReference type="Pfam" id="PF13493">
    <property type="entry name" value="DUF4118"/>
    <property type="match status" value="1"/>
</dbReference>
<dbReference type="PRINTS" id="PR00344">
    <property type="entry name" value="BCTRLSENSOR"/>
</dbReference>
<dbReference type="InterPro" id="IPR052023">
    <property type="entry name" value="Histidine_kinase_KdpD"/>
</dbReference>
<dbReference type="PANTHER" id="PTHR45569:SF1">
    <property type="entry name" value="SENSOR PROTEIN KDPD"/>
    <property type="match status" value="1"/>
</dbReference>
<keyword evidence="10 14" id="KW-1133">Transmembrane helix</keyword>
<dbReference type="InterPro" id="IPR038318">
    <property type="entry name" value="KdpD_sf"/>
</dbReference>
<evidence type="ECO:0000256" key="2">
    <source>
        <dbReference type="ARBA" id="ARBA00004141"/>
    </source>
</evidence>
<keyword evidence="5" id="KW-0808">Transferase</keyword>
<feature type="transmembrane region" description="Helical" evidence="14">
    <location>
        <begin position="487"/>
        <end position="505"/>
    </location>
</feature>
<dbReference type="Proteomes" id="UP000652760">
    <property type="component" value="Unassembled WGS sequence"/>
</dbReference>
<dbReference type="SUPFAM" id="SSF52402">
    <property type="entry name" value="Adenine nucleotide alpha hydrolases-like"/>
    <property type="match status" value="1"/>
</dbReference>
<organism evidence="16 17">
    <name type="scientific">Azospirillum endophyticum</name>
    <dbReference type="NCBI Taxonomy" id="2800326"/>
    <lineage>
        <taxon>Bacteria</taxon>
        <taxon>Pseudomonadati</taxon>
        <taxon>Pseudomonadota</taxon>
        <taxon>Alphaproteobacteria</taxon>
        <taxon>Rhodospirillales</taxon>
        <taxon>Azospirillaceae</taxon>
        <taxon>Azospirillum</taxon>
    </lineage>
</organism>
<dbReference type="InterPro" id="IPR025201">
    <property type="entry name" value="KdpD_TM"/>
</dbReference>
<dbReference type="PANTHER" id="PTHR45569">
    <property type="entry name" value="SENSOR PROTEIN KDPD"/>
    <property type="match status" value="1"/>
</dbReference>
<feature type="region of interest" description="Disordered" evidence="13">
    <location>
        <begin position="1"/>
        <end position="20"/>
    </location>
</feature>
<dbReference type="InterPro" id="IPR003594">
    <property type="entry name" value="HATPase_dom"/>
</dbReference>
<dbReference type="RefSeq" id="WP_200194868.1">
    <property type="nucleotide sequence ID" value="NZ_JAENHM010000051.1"/>
</dbReference>
<accession>A0ABS1F6V0</accession>
<dbReference type="CDD" id="cd01987">
    <property type="entry name" value="USP_KdpD-like"/>
    <property type="match status" value="1"/>
</dbReference>
<dbReference type="SMART" id="SM00387">
    <property type="entry name" value="HATPase_c"/>
    <property type="match status" value="1"/>
</dbReference>
<proteinExistence type="predicted"/>
<dbReference type="Pfam" id="PF13492">
    <property type="entry name" value="GAF_3"/>
    <property type="match status" value="1"/>
</dbReference>
<evidence type="ECO:0000256" key="10">
    <source>
        <dbReference type="ARBA" id="ARBA00022989"/>
    </source>
</evidence>
<dbReference type="SUPFAM" id="SSF47384">
    <property type="entry name" value="Homodimeric domain of signal transducing histidine kinase"/>
    <property type="match status" value="1"/>
</dbReference>
<dbReference type="Gene3D" id="1.20.120.620">
    <property type="entry name" value="Backbone structure of the membrane domain of e. Coli histidine kinase receptor kdpd"/>
    <property type="match status" value="1"/>
</dbReference>
<feature type="transmembrane region" description="Helical" evidence="14">
    <location>
        <begin position="408"/>
        <end position="428"/>
    </location>
</feature>
<keyword evidence="9" id="KW-0067">ATP-binding</keyword>
<evidence type="ECO:0000313" key="17">
    <source>
        <dbReference type="Proteomes" id="UP000652760"/>
    </source>
</evidence>
<evidence type="ECO:0000259" key="15">
    <source>
        <dbReference type="PROSITE" id="PS50109"/>
    </source>
</evidence>
<comment type="caution">
    <text evidence="16">The sequence shown here is derived from an EMBL/GenBank/DDBJ whole genome shotgun (WGS) entry which is preliminary data.</text>
</comment>
<dbReference type="Gene3D" id="3.40.50.300">
    <property type="entry name" value="P-loop containing nucleotide triphosphate hydrolases"/>
    <property type="match status" value="1"/>
</dbReference>
<evidence type="ECO:0000256" key="8">
    <source>
        <dbReference type="ARBA" id="ARBA00022777"/>
    </source>
</evidence>
<dbReference type="InterPro" id="IPR029016">
    <property type="entry name" value="GAF-like_dom_sf"/>
</dbReference>
<evidence type="ECO:0000313" key="16">
    <source>
        <dbReference type="EMBL" id="MBK1839175.1"/>
    </source>
</evidence>
<feature type="transmembrane region" description="Helical" evidence="14">
    <location>
        <begin position="440"/>
        <end position="467"/>
    </location>
</feature>
<dbReference type="GO" id="GO:0016301">
    <property type="term" value="F:kinase activity"/>
    <property type="evidence" value="ECO:0007669"/>
    <property type="project" value="UniProtKB-KW"/>
</dbReference>
<evidence type="ECO:0000256" key="9">
    <source>
        <dbReference type="ARBA" id="ARBA00022840"/>
    </source>
</evidence>
<keyword evidence="4" id="KW-0597">Phosphoprotein</keyword>
<keyword evidence="8 16" id="KW-0418">Kinase</keyword>
<evidence type="ECO:0000256" key="13">
    <source>
        <dbReference type="SAM" id="MobiDB-lite"/>
    </source>
</evidence>
<dbReference type="EC" id="2.7.13.3" evidence="3"/>
<evidence type="ECO:0000256" key="4">
    <source>
        <dbReference type="ARBA" id="ARBA00022553"/>
    </source>
</evidence>
<dbReference type="InterPro" id="IPR036097">
    <property type="entry name" value="HisK_dim/P_sf"/>
</dbReference>
<feature type="domain" description="Histidine kinase" evidence="15">
    <location>
        <begin position="689"/>
        <end position="906"/>
    </location>
</feature>
<evidence type="ECO:0000256" key="11">
    <source>
        <dbReference type="ARBA" id="ARBA00023012"/>
    </source>
</evidence>